<evidence type="ECO:0000313" key="1">
    <source>
        <dbReference type="EMBL" id="GAA1896722.1"/>
    </source>
</evidence>
<comment type="caution">
    <text evidence="1">The sequence shown here is derived from an EMBL/GenBank/DDBJ whole genome shotgun (WGS) entry which is preliminary data.</text>
</comment>
<dbReference type="Pfam" id="PF01547">
    <property type="entry name" value="SBP_bac_1"/>
    <property type="match status" value="1"/>
</dbReference>
<dbReference type="PANTHER" id="PTHR43649:SF30">
    <property type="entry name" value="ABC TRANSPORTER SUBSTRATE-BINDING PROTEIN"/>
    <property type="match status" value="1"/>
</dbReference>
<dbReference type="RefSeq" id="WP_344258205.1">
    <property type="nucleotide sequence ID" value="NZ_BAAAMJ010000003.1"/>
</dbReference>
<organism evidence="1 2">
    <name type="scientific">Streptomyces sodiiphilus</name>
    <dbReference type="NCBI Taxonomy" id="226217"/>
    <lineage>
        <taxon>Bacteria</taxon>
        <taxon>Bacillati</taxon>
        <taxon>Actinomycetota</taxon>
        <taxon>Actinomycetes</taxon>
        <taxon>Kitasatosporales</taxon>
        <taxon>Streptomycetaceae</taxon>
        <taxon>Streptomyces</taxon>
    </lineage>
</organism>
<dbReference type="InterPro" id="IPR050490">
    <property type="entry name" value="Bact_solute-bd_prot1"/>
</dbReference>
<reference evidence="1 2" key="1">
    <citation type="journal article" date="2019" name="Int. J. Syst. Evol. Microbiol.">
        <title>The Global Catalogue of Microorganisms (GCM) 10K type strain sequencing project: providing services to taxonomists for standard genome sequencing and annotation.</title>
        <authorList>
            <consortium name="The Broad Institute Genomics Platform"/>
            <consortium name="The Broad Institute Genome Sequencing Center for Infectious Disease"/>
            <person name="Wu L."/>
            <person name="Ma J."/>
        </authorList>
    </citation>
    <scope>NUCLEOTIDE SEQUENCE [LARGE SCALE GENOMIC DNA]</scope>
    <source>
        <strain evidence="1 2">JCM 13581</strain>
    </source>
</reference>
<dbReference type="PANTHER" id="PTHR43649">
    <property type="entry name" value="ARABINOSE-BINDING PROTEIN-RELATED"/>
    <property type="match status" value="1"/>
</dbReference>
<sequence>MTAGLAGAVGLSATACGGGDQVADDVVLKLVAAEYGDASDSGSTERYWNELAQEFRQEHSGIRVDVSVFPWEDIDAEVAGLVRAGQSPDIAQLGSYADFAAAGQLYPVSELLSIPVQADFVPALAVAGEVRRVQYGMPFAASTRLLFYNKALFEDAGLDPKAPPETWEELAEAAAALKAAGVPVPYALPLGPEEAHGEALMWMLSGGGGLTDGSGSYVIDSPENVATFTWLRENLVAKGLTGSQAPAVTDRRDAFAAFAAGEVGMLNGHPSLMRQADRGQIEYGTGRLPGRNGPTANTMGVADWIMGFKQHGNREQIGLFLNFVFRKENVQGFADRYEMLPVTTPATQAMMESEEHERVVPFLQQLNAAAFYPVGKVSWAKTSTVLRQEIGSAMLPDSDIRGLLRSIQVQAEKADDAA</sequence>
<gene>
    <name evidence="1" type="ORF">GCM10009716_03420</name>
</gene>
<keyword evidence="2" id="KW-1185">Reference proteome</keyword>
<dbReference type="Gene3D" id="3.40.190.10">
    <property type="entry name" value="Periplasmic binding protein-like II"/>
    <property type="match status" value="1"/>
</dbReference>
<proteinExistence type="predicted"/>
<accession>A0ABN2NS19</accession>
<name>A0ABN2NS19_9ACTN</name>
<protein>
    <submittedName>
        <fullName evidence="1">Extracellular solute-binding protein</fullName>
    </submittedName>
</protein>
<evidence type="ECO:0000313" key="2">
    <source>
        <dbReference type="Proteomes" id="UP001501303"/>
    </source>
</evidence>
<dbReference type="Proteomes" id="UP001501303">
    <property type="component" value="Unassembled WGS sequence"/>
</dbReference>
<dbReference type="SUPFAM" id="SSF53850">
    <property type="entry name" value="Periplasmic binding protein-like II"/>
    <property type="match status" value="1"/>
</dbReference>
<dbReference type="InterPro" id="IPR006059">
    <property type="entry name" value="SBP"/>
</dbReference>
<dbReference type="EMBL" id="BAAAMJ010000003">
    <property type="protein sequence ID" value="GAA1896722.1"/>
    <property type="molecule type" value="Genomic_DNA"/>
</dbReference>